<protein>
    <submittedName>
        <fullName evidence="2">Uncharacterized protein</fullName>
    </submittedName>
</protein>
<evidence type="ECO:0000313" key="2">
    <source>
        <dbReference type="EMBL" id="OPX17619.1"/>
    </source>
</evidence>
<gene>
    <name evidence="2" type="ORF">BXT86_05550</name>
</gene>
<feature type="coiled-coil region" evidence="1">
    <location>
        <begin position="8"/>
        <end position="89"/>
    </location>
</feature>
<keyword evidence="1" id="KW-0175">Coiled coil</keyword>
<comment type="caution">
    <text evidence="2">The sequence shown here is derived from an EMBL/GenBank/DDBJ whole genome shotgun (WGS) entry which is preliminary data.</text>
</comment>
<reference evidence="3" key="1">
    <citation type="submission" date="2017-01" db="EMBL/GenBank/DDBJ databases">
        <title>Novel pathways for hydrocarbon cycling and metabolic interdependencies in hydrothermal sediment communities.</title>
        <authorList>
            <person name="Dombrowski N."/>
            <person name="Seitz K."/>
            <person name="Teske A."/>
            <person name="Baker B."/>
        </authorList>
    </citation>
    <scope>NUCLEOTIDE SEQUENCE [LARGE SCALE GENOMIC DNA]</scope>
</reference>
<name>A0A1V4QE22_UNCW3</name>
<evidence type="ECO:0000313" key="3">
    <source>
        <dbReference type="Proteomes" id="UP000191663"/>
    </source>
</evidence>
<dbReference type="Proteomes" id="UP000191663">
    <property type="component" value="Unassembled WGS sequence"/>
</dbReference>
<accession>A0A1V4QE22</accession>
<sequence length="121" mass="14273">MGDEDNTLKQLEAQRSDIINKLAKIEEKKAAVSPEVYEKVKKEYEDKLVEVEKKLAENVELVKKELDNLKQIEEEVAKRQKEIKFKLEEAELRYSIGEYDENTFKEIRLQRRVLPVPNVVI</sequence>
<proteinExistence type="predicted"/>
<evidence type="ECO:0000256" key="1">
    <source>
        <dbReference type="SAM" id="Coils"/>
    </source>
</evidence>
<dbReference type="EMBL" id="MUKB01000100">
    <property type="protein sequence ID" value="OPX17619.1"/>
    <property type="molecule type" value="Genomic_DNA"/>
</dbReference>
<organism evidence="2 3">
    <name type="scientific">candidate division WOR-3 bacterium 4484_100</name>
    <dbReference type="NCBI Taxonomy" id="1936077"/>
    <lineage>
        <taxon>Bacteria</taxon>
        <taxon>Bacteria division WOR-3</taxon>
    </lineage>
</organism>
<dbReference type="AlphaFoldDB" id="A0A1V4QE22"/>